<evidence type="ECO:0000256" key="3">
    <source>
        <dbReference type="ARBA" id="ARBA00022475"/>
    </source>
</evidence>
<gene>
    <name evidence="10" type="ORF">RNC47_32670</name>
</gene>
<feature type="transmembrane region" description="Helical" evidence="7">
    <location>
        <begin position="146"/>
        <end position="171"/>
    </location>
</feature>
<name>A0ABU2LZR5_9ACTN</name>
<sequence>MSSTDTSPHTRDLRPNEKRRRRPERSPAAGTRRRARRGGRRSRALWTLSHCLVWLYALILVVPLYYVLVSSFKETTAIFDQPLTPPIDPVWHYFADAFRYARLDLALVNSALVTASALVLTLLLAIPASFALARSRGRVATVLERIFGLGFLVPTFAALVPTFLLAAYTGLFHTRMFLVLLLPAGAMPLSVVVLTQFMRAVPAELEESARVDGAGTWSILWRVFVPLSMPGIATVLLLNFLNFWNEYLYSLVIIGPDTAQRTIQVALPTLQANQATEYGVLMAGTAITVVPVYIVYLLLQRRMEQALISGAVKM</sequence>
<dbReference type="Pfam" id="PF00528">
    <property type="entry name" value="BPD_transp_1"/>
    <property type="match status" value="1"/>
</dbReference>
<feature type="transmembrane region" description="Helical" evidence="7">
    <location>
        <begin position="219"/>
        <end position="241"/>
    </location>
</feature>
<dbReference type="EMBL" id="JAVREM010000085">
    <property type="protein sequence ID" value="MDT0323074.1"/>
    <property type="molecule type" value="Genomic_DNA"/>
</dbReference>
<dbReference type="InterPro" id="IPR035906">
    <property type="entry name" value="MetI-like_sf"/>
</dbReference>
<keyword evidence="5 7" id="KW-1133">Transmembrane helix</keyword>
<dbReference type="PROSITE" id="PS50928">
    <property type="entry name" value="ABC_TM1"/>
    <property type="match status" value="1"/>
</dbReference>
<comment type="similarity">
    <text evidence="7">Belongs to the binding-protein-dependent transport system permease family.</text>
</comment>
<dbReference type="PANTHER" id="PTHR43744">
    <property type="entry name" value="ABC TRANSPORTER PERMEASE PROTEIN MG189-RELATED-RELATED"/>
    <property type="match status" value="1"/>
</dbReference>
<comment type="subcellular location">
    <subcellularLocation>
        <location evidence="1 7">Cell membrane</location>
        <topology evidence="1 7">Multi-pass membrane protein</topology>
    </subcellularLocation>
</comment>
<dbReference type="RefSeq" id="WP_311604095.1">
    <property type="nucleotide sequence ID" value="NZ_JAVREM010000085.1"/>
</dbReference>
<dbReference type="CDD" id="cd06261">
    <property type="entry name" value="TM_PBP2"/>
    <property type="match status" value="1"/>
</dbReference>
<evidence type="ECO:0000256" key="1">
    <source>
        <dbReference type="ARBA" id="ARBA00004651"/>
    </source>
</evidence>
<proteinExistence type="inferred from homology"/>
<dbReference type="Proteomes" id="UP001183420">
    <property type="component" value="Unassembled WGS sequence"/>
</dbReference>
<accession>A0ABU2LZR5</accession>
<evidence type="ECO:0000256" key="5">
    <source>
        <dbReference type="ARBA" id="ARBA00022989"/>
    </source>
</evidence>
<evidence type="ECO:0000256" key="8">
    <source>
        <dbReference type="SAM" id="MobiDB-lite"/>
    </source>
</evidence>
<feature type="transmembrane region" description="Helical" evidence="7">
    <location>
        <begin position="278"/>
        <end position="299"/>
    </location>
</feature>
<keyword evidence="4 7" id="KW-0812">Transmembrane</keyword>
<dbReference type="InterPro" id="IPR000515">
    <property type="entry name" value="MetI-like"/>
</dbReference>
<evidence type="ECO:0000313" key="11">
    <source>
        <dbReference type="Proteomes" id="UP001183420"/>
    </source>
</evidence>
<dbReference type="SUPFAM" id="SSF161098">
    <property type="entry name" value="MetI-like"/>
    <property type="match status" value="1"/>
</dbReference>
<evidence type="ECO:0000256" key="6">
    <source>
        <dbReference type="ARBA" id="ARBA00023136"/>
    </source>
</evidence>
<keyword evidence="3" id="KW-1003">Cell membrane</keyword>
<feature type="transmembrane region" description="Helical" evidence="7">
    <location>
        <begin position="177"/>
        <end position="198"/>
    </location>
</feature>
<feature type="transmembrane region" description="Helical" evidence="7">
    <location>
        <begin position="44"/>
        <end position="66"/>
    </location>
</feature>
<dbReference type="PANTHER" id="PTHR43744:SF12">
    <property type="entry name" value="ABC TRANSPORTER PERMEASE PROTEIN MG189-RELATED"/>
    <property type="match status" value="1"/>
</dbReference>
<protein>
    <submittedName>
        <fullName evidence="10">Carbohydrate ABC transporter permease</fullName>
    </submittedName>
</protein>
<keyword evidence="6 7" id="KW-0472">Membrane</keyword>
<reference evidence="11" key="1">
    <citation type="submission" date="2023-07" db="EMBL/GenBank/DDBJ databases">
        <title>30 novel species of actinomycetes from the DSMZ collection.</title>
        <authorList>
            <person name="Nouioui I."/>
        </authorList>
    </citation>
    <scope>NUCLEOTIDE SEQUENCE [LARGE SCALE GENOMIC DNA]</scope>
    <source>
        <strain evidence="11">DSM 44918</strain>
    </source>
</reference>
<evidence type="ECO:0000313" key="10">
    <source>
        <dbReference type="EMBL" id="MDT0323074.1"/>
    </source>
</evidence>
<keyword evidence="2 7" id="KW-0813">Transport</keyword>
<feature type="region of interest" description="Disordered" evidence="8">
    <location>
        <begin position="1"/>
        <end position="36"/>
    </location>
</feature>
<dbReference type="Gene3D" id="1.10.3720.10">
    <property type="entry name" value="MetI-like"/>
    <property type="match status" value="1"/>
</dbReference>
<evidence type="ECO:0000256" key="2">
    <source>
        <dbReference type="ARBA" id="ARBA00022448"/>
    </source>
</evidence>
<evidence type="ECO:0000256" key="4">
    <source>
        <dbReference type="ARBA" id="ARBA00022692"/>
    </source>
</evidence>
<feature type="transmembrane region" description="Helical" evidence="7">
    <location>
        <begin position="111"/>
        <end position="134"/>
    </location>
</feature>
<keyword evidence="11" id="KW-1185">Reference proteome</keyword>
<organism evidence="10 11">
    <name type="scientific">Streptomyces millisiae</name>
    <dbReference type="NCBI Taxonomy" id="3075542"/>
    <lineage>
        <taxon>Bacteria</taxon>
        <taxon>Bacillati</taxon>
        <taxon>Actinomycetota</taxon>
        <taxon>Actinomycetes</taxon>
        <taxon>Kitasatosporales</taxon>
        <taxon>Streptomycetaceae</taxon>
        <taxon>Streptomyces</taxon>
    </lineage>
</organism>
<evidence type="ECO:0000256" key="7">
    <source>
        <dbReference type="RuleBase" id="RU363032"/>
    </source>
</evidence>
<feature type="domain" description="ABC transmembrane type-1" evidence="9">
    <location>
        <begin position="107"/>
        <end position="299"/>
    </location>
</feature>
<comment type="caution">
    <text evidence="10">The sequence shown here is derived from an EMBL/GenBank/DDBJ whole genome shotgun (WGS) entry which is preliminary data.</text>
</comment>
<evidence type="ECO:0000259" key="9">
    <source>
        <dbReference type="PROSITE" id="PS50928"/>
    </source>
</evidence>